<keyword evidence="4" id="KW-0808">Transferase</keyword>
<keyword evidence="8" id="KW-0902">Two-component regulatory system</keyword>
<feature type="transmembrane region" description="Helical" evidence="10">
    <location>
        <begin position="45"/>
        <end position="66"/>
    </location>
</feature>
<dbReference type="PANTHER" id="PTHR24421:SF10">
    <property type="entry name" value="NITRATE_NITRITE SENSOR PROTEIN NARQ"/>
    <property type="match status" value="1"/>
</dbReference>
<feature type="transmembrane region" description="Helical" evidence="10">
    <location>
        <begin position="147"/>
        <end position="168"/>
    </location>
</feature>
<feature type="region of interest" description="Disordered" evidence="9">
    <location>
        <begin position="1"/>
        <end position="38"/>
    </location>
</feature>
<keyword evidence="7" id="KW-0067">ATP-binding</keyword>
<keyword evidence="6 13" id="KW-0418">Kinase</keyword>
<dbReference type="InterPro" id="IPR050482">
    <property type="entry name" value="Sensor_HK_TwoCompSys"/>
</dbReference>
<evidence type="ECO:0000256" key="2">
    <source>
        <dbReference type="ARBA" id="ARBA00012438"/>
    </source>
</evidence>
<comment type="caution">
    <text evidence="13">The sequence shown here is derived from an EMBL/GenBank/DDBJ whole genome shotgun (WGS) entry which is preliminary data.</text>
</comment>
<keyword evidence="10" id="KW-0812">Transmembrane</keyword>
<organism evidence="13 14">
    <name type="scientific">Nocardiopsis mangrovi</name>
    <dbReference type="NCBI Taxonomy" id="1179818"/>
    <lineage>
        <taxon>Bacteria</taxon>
        <taxon>Bacillati</taxon>
        <taxon>Actinomycetota</taxon>
        <taxon>Actinomycetes</taxon>
        <taxon>Streptosporangiales</taxon>
        <taxon>Nocardiopsidaceae</taxon>
        <taxon>Nocardiopsis</taxon>
    </lineage>
</organism>
<dbReference type="InterPro" id="IPR003594">
    <property type="entry name" value="HATPase_dom"/>
</dbReference>
<feature type="region of interest" description="Disordered" evidence="9">
    <location>
        <begin position="413"/>
        <end position="444"/>
    </location>
</feature>
<feature type="transmembrane region" description="Helical" evidence="10">
    <location>
        <begin position="72"/>
        <end position="90"/>
    </location>
</feature>
<evidence type="ECO:0000256" key="3">
    <source>
        <dbReference type="ARBA" id="ARBA00022553"/>
    </source>
</evidence>
<evidence type="ECO:0000259" key="12">
    <source>
        <dbReference type="Pfam" id="PF07730"/>
    </source>
</evidence>
<evidence type="ECO:0000256" key="4">
    <source>
        <dbReference type="ARBA" id="ARBA00022679"/>
    </source>
</evidence>
<evidence type="ECO:0000313" key="13">
    <source>
        <dbReference type="EMBL" id="MFC4565299.1"/>
    </source>
</evidence>
<protein>
    <recommendedName>
        <fullName evidence="2">histidine kinase</fullName>
        <ecNumber evidence="2">2.7.13.3</ecNumber>
    </recommendedName>
</protein>
<keyword evidence="14" id="KW-1185">Reference proteome</keyword>
<feature type="transmembrane region" description="Helical" evidence="10">
    <location>
        <begin position="122"/>
        <end position="140"/>
    </location>
</feature>
<accession>A0ABV9E420</accession>
<dbReference type="RefSeq" id="WP_378579105.1">
    <property type="nucleotide sequence ID" value="NZ_JBHSFQ010000035.1"/>
</dbReference>
<evidence type="ECO:0000256" key="8">
    <source>
        <dbReference type="ARBA" id="ARBA00023012"/>
    </source>
</evidence>
<dbReference type="Gene3D" id="3.30.565.10">
    <property type="entry name" value="Histidine kinase-like ATPase, C-terminal domain"/>
    <property type="match status" value="1"/>
</dbReference>
<evidence type="ECO:0000256" key="9">
    <source>
        <dbReference type="SAM" id="MobiDB-lite"/>
    </source>
</evidence>
<keyword evidence="10" id="KW-1133">Transmembrane helix</keyword>
<feature type="transmembrane region" description="Helical" evidence="10">
    <location>
        <begin position="174"/>
        <end position="194"/>
    </location>
</feature>
<dbReference type="InterPro" id="IPR036890">
    <property type="entry name" value="HATPase_C_sf"/>
</dbReference>
<sequence length="444" mass="45385">MAHPRGAAGTPSTGGRRHGTGEPDTPGPETAPGPRGPRRISRVRAAAAAALAVLAVLGALFAAAVLPGADPVALAVGAAVQVLVSLLVLVDRTRPLTATLAIVAVSLLLFTVDPAWSELARAGGVVWIPLALAWTSPNLVREARSPVQWAVGGLALAGYVVTAGILTAPPGGSVLYSTLGAMAPVLGGTTVSLAQRLRRARHDRLVQEARERELLAERTRIEERRRLAAEMHDAVTHQVSLMVLQAGALGVATADPRVRAAADDIRSAGSRAIAELRDIIGVLRDDRAAVPAEHAAAPPATGAPEPAPDLADLVAQSRSVGLPVEVAVSGDPGGVAPHVARAVHRIVQEALTNVRKHAPGAATRVDLRYRHDGVLVGVANGPSAAEPDPLLAGGGSGAGLAGLRQRAELLGGTLNAEPTSDGGFQLNAILPNDTTPERKAGPHR</sequence>
<feature type="domain" description="Histidine kinase/HSP90-like ATPase" evidence="11">
    <location>
        <begin position="340"/>
        <end position="431"/>
    </location>
</feature>
<proteinExistence type="predicted"/>
<evidence type="ECO:0000256" key="1">
    <source>
        <dbReference type="ARBA" id="ARBA00000085"/>
    </source>
</evidence>
<evidence type="ECO:0000256" key="10">
    <source>
        <dbReference type="SAM" id="Phobius"/>
    </source>
</evidence>
<evidence type="ECO:0000259" key="11">
    <source>
        <dbReference type="Pfam" id="PF02518"/>
    </source>
</evidence>
<evidence type="ECO:0000256" key="6">
    <source>
        <dbReference type="ARBA" id="ARBA00022777"/>
    </source>
</evidence>
<keyword evidence="3" id="KW-0597">Phosphoprotein</keyword>
<feature type="compositionally biased region" description="Basic and acidic residues" evidence="9">
    <location>
        <begin position="435"/>
        <end position="444"/>
    </location>
</feature>
<dbReference type="SUPFAM" id="SSF55874">
    <property type="entry name" value="ATPase domain of HSP90 chaperone/DNA topoisomerase II/histidine kinase"/>
    <property type="match status" value="1"/>
</dbReference>
<dbReference type="Proteomes" id="UP001595923">
    <property type="component" value="Unassembled WGS sequence"/>
</dbReference>
<dbReference type="InterPro" id="IPR011712">
    <property type="entry name" value="Sig_transdc_His_kin_sub3_dim/P"/>
</dbReference>
<comment type="catalytic activity">
    <reaction evidence="1">
        <text>ATP + protein L-histidine = ADP + protein N-phospho-L-histidine.</text>
        <dbReference type="EC" id="2.7.13.3"/>
    </reaction>
</comment>
<dbReference type="CDD" id="cd16917">
    <property type="entry name" value="HATPase_UhpB-NarQ-NarX-like"/>
    <property type="match status" value="1"/>
</dbReference>
<evidence type="ECO:0000256" key="5">
    <source>
        <dbReference type="ARBA" id="ARBA00022741"/>
    </source>
</evidence>
<feature type="domain" description="Signal transduction histidine kinase subgroup 3 dimerisation and phosphoacceptor" evidence="12">
    <location>
        <begin position="223"/>
        <end position="286"/>
    </location>
</feature>
<feature type="compositionally biased region" description="Pro residues" evidence="9">
    <location>
        <begin position="25"/>
        <end position="35"/>
    </location>
</feature>
<keyword evidence="5" id="KW-0547">Nucleotide-binding</keyword>
<dbReference type="Gene3D" id="1.20.5.1930">
    <property type="match status" value="1"/>
</dbReference>
<dbReference type="EC" id="2.7.13.3" evidence="2"/>
<evidence type="ECO:0000313" key="14">
    <source>
        <dbReference type="Proteomes" id="UP001595923"/>
    </source>
</evidence>
<reference evidence="14" key="1">
    <citation type="journal article" date="2019" name="Int. J. Syst. Evol. Microbiol.">
        <title>The Global Catalogue of Microorganisms (GCM) 10K type strain sequencing project: providing services to taxonomists for standard genome sequencing and annotation.</title>
        <authorList>
            <consortium name="The Broad Institute Genomics Platform"/>
            <consortium name="The Broad Institute Genome Sequencing Center for Infectious Disease"/>
            <person name="Wu L."/>
            <person name="Ma J."/>
        </authorList>
    </citation>
    <scope>NUCLEOTIDE SEQUENCE [LARGE SCALE GENOMIC DNA]</scope>
    <source>
        <strain evidence="14">XZYJ18</strain>
    </source>
</reference>
<dbReference type="EMBL" id="JBHSFQ010000035">
    <property type="protein sequence ID" value="MFC4565299.1"/>
    <property type="molecule type" value="Genomic_DNA"/>
</dbReference>
<dbReference type="GO" id="GO:0016301">
    <property type="term" value="F:kinase activity"/>
    <property type="evidence" value="ECO:0007669"/>
    <property type="project" value="UniProtKB-KW"/>
</dbReference>
<dbReference type="Pfam" id="PF07730">
    <property type="entry name" value="HisKA_3"/>
    <property type="match status" value="1"/>
</dbReference>
<dbReference type="Pfam" id="PF02518">
    <property type="entry name" value="HATPase_c"/>
    <property type="match status" value="1"/>
</dbReference>
<feature type="transmembrane region" description="Helical" evidence="10">
    <location>
        <begin position="97"/>
        <end position="116"/>
    </location>
</feature>
<gene>
    <name evidence="13" type="ORF">ACFO4E_25880</name>
</gene>
<evidence type="ECO:0000256" key="7">
    <source>
        <dbReference type="ARBA" id="ARBA00022840"/>
    </source>
</evidence>
<dbReference type="PANTHER" id="PTHR24421">
    <property type="entry name" value="NITRATE/NITRITE SENSOR PROTEIN NARX-RELATED"/>
    <property type="match status" value="1"/>
</dbReference>
<keyword evidence="10" id="KW-0472">Membrane</keyword>
<name>A0ABV9E420_9ACTN</name>